<dbReference type="GeneID" id="26041798"/>
<dbReference type="EMBL" id="GQ451696">
    <property type="protein sequence ID" value="ADD71736.1"/>
    <property type="molecule type" value="Genomic_DNA"/>
</dbReference>
<sequence>MGIEFLSTSKAVELYAKLSIETQGNVDSFNRKWRDIVADKSEQAITQDVNEDDILPKKIIGAIEDTLRTDKVFSQFSPVYNIEPGSLIIDPNENADGAWGHKINAEKKVQTLALESRDIFPKAIYKLQRLDHMTYLKGGALVSYVLEELPKYVLQRISQAILVGGVKNEDGTDFTAIRPIIGDSLAIKTELANGYDGQALKERLIEDIASLDADNPTVFISPNAWAKLALTGDAWSVAMFTGNLDLGGKLVRTTRLPENNPIVIVDTASYLIGFSGSGIETLSSFVINTNSQVIESRAYVAGSLKAPNKAIYTEVAAVTPG</sequence>
<keyword evidence="2" id="KW-1185">Reference proteome</keyword>
<accession>D4N4I6</accession>
<dbReference type="RefSeq" id="YP_009168343.1">
    <property type="nucleotide sequence ID" value="NC_027987.1"/>
</dbReference>
<evidence type="ECO:0000313" key="2">
    <source>
        <dbReference type="Proteomes" id="UP000001704"/>
    </source>
</evidence>
<proteinExistence type="predicted"/>
<dbReference type="Proteomes" id="UP000001704">
    <property type="component" value="Segment"/>
</dbReference>
<organism evidence="1 2">
    <name type="scientific">Leuconostoc phage 1-A4</name>
    <dbReference type="NCBI Taxonomy" id="745088"/>
    <lineage>
        <taxon>Viruses</taxon>
        <taxon>Duplodnaviria</taxon>
        <taxon>Heunggongvirae</taxon>
        <taxon>Uroviricota</taxon>
        <taxon>Caudoviricetes</taxon>
        <taxon>Mccleskeyvirinae</taxon>
        <taxon>Unaquatrovirus</taxon>
        <taxon>Unaquatrovirus uv1A4</taxon>
    </lineage>
</organism>
<evidence type="ECO:0000313" key="1">
    <source>
        <dbReference type="EMBL" id="ADD71736.1"/>
    </source>
</evidence>
<name>D4N4I6_9CAUD</name>
<dbReference type="SUPFAM" id="SSF56563">
    <property type="entry name" value="Major capsid protein gp5"/>
    <property type="match status" value="1"/>
</dbReference>
<reference evidence="1 2" key="1">
    <citation type="journal article" date="2010" name="Appl. Environ. Microbiol.">
        <title>Sequence analysis of Leuconostoc mesenteroides bacteriophage Phi1-A4 isolated from an industrial vegetable fermentation.</title>
        <authorList>
            <person name="Lu Z."/>
            <person name="Altermann E."/>
            <person name="Breidt F."/>
            <person name="Kozyavkin S."/>
        </authorList>
    </citation>
    <scope>NUCLEOTIDE SEQUENCE [LARGE SCALE GENOMIC DNA]</scope>
</reference>
<gene>
    <name evidence="1" type="ORF">LM1A4_013</name>
</gene>
<protein>
    <submittedName>
        <fullName evidence="1">Major capsid protein</fullName>
    </submittedName>
</protein>
<dbReference type="KEGG" id="vg:26041798"/>
<dbReference type="OrthoDB" id="4376at10239"/>